<sequence length="235" mass="26224">MFSGKRLSELRVKRGLTQLELAEKLGVSFHTILRWEKERRFPDVFHLSILADVLETSVAYLMGEKKNGSGKYYARDIDKEAVIAVPLLDSSFVACAGWGFGDMEGIEPDFCATLIVGKDDIGRIGGKCPYAIKVEGDSMQEAGIPDGARISVNPEEPIYNGDAVLVKWGRRGDLAVKWYYEYNDRVELRSSNPAKYPPIIITKEEIEQEAEAGNIDFFRICGKVMVVSVIPKRGI</sequence>
<name>D5EEV7_AMICL</name>
<evidence type="ECO:0000256" key="1">
    <source>
        <dbReference type="ARBA" id="ARBA00023015"/>
    </source>
</evidence>
<organism evidence="5 6">
    <name type="scientific">Aminobacterium colombiense (strain DSM 12261 / ALA-1)</name>
    <dbReference type="NCBI Taxonomy" id="572547"/>
    <lineage>
        <taxon>Bacteria</taxon>
        <taxon>Thermotogati</taxon>
        <taxon>Synergistota</taxon>
        <taxon>Synergistia</taxon>
        <taxon>Synergistales</taxon>
        <taxon>Aminobacteriaceae</taxon>
        <taxon>Aminobacterium</taxon>
    </lineage>
</organism>
<dbReference type="Gene3D" id="1.10.260.40">
    <property type="entry name" value="lambda repressor-like DNA-binding domains"/>
    <property type="match status" value="1"/>
</dbReference>
<evidence type="ECO:0000256" key="3">
    <source>
        <dbReference type="ARBA" id="ARBA00023163"/>
    </source>
</evidence>
<dbReference type="InterPro" id="IPR010982">
    <property type="entry name" value="Lambda_DNA-bd_dom_sf"/>
</dbReference>
<evidence type="ECO:0000313" key="6">
    <source>
        <dbReference type="Proteomes" id="UP000002366"/>
    </source>
</evidence>
<dbReference type="AlphaFoldDB" id="D5EEV7"/>
<dbReference type="Proteomes" id="UP000002366">
    <property type="component" value="Chromosome"/>
</dbReference>
<evidence type="ECO:0000256" key="2">
    <source>
        <dbReference type="ARBA" id="ARBA00023125"/>
    </source>
</evidence>
<dbReference type="SMART" id="SM00530">
    <property type="entry name" value="HTH_XRE"/>
    <property type="match status" value="1"/>
</dbReference>
<dbReference type="InterPro" id="IPR015927">
    <property type="entry name" value="Peptidase_S24_S26A/B/C"/>
</dbReference>
<keyword evidence="3" id="KW-0804">Transcription</keyword>
<gene>
    <name evidence="5" type="ordered locus">Amico_0964</name>
</gene>
<dbReference type="SUPFAM" id="SSF51306">
    <property type="entry name" value="LexA/Signal peptidase"/>
    <property type="match status" value="1"/>
</dbReference>
<dbReference type="eggNOG" id="COG1974">
    <property type="taxonomic scope" value="Bacteria"/>
</dbReference>
<keyword evidence="1" id="KW-0805">Transcription regulation</keyword>
<dbReference type="InterPro" id="IPR039418">
    <property type="entry name" value="LexA-like"/>
</dbReference>
<feature type="domain" description="HTH cro/C1-type" evidence="4">
    <location>
        <begin position="7"/>
        <end position="61"/>
    </location>
</feature>
<keyword evidence="6" id="KW-1185">Reference proteome</keyword>
<dbReference type="EMBL" id="CP001997">
    <property type="protein sequence ID" value="ADE57089.1"/>
    <property type="molecule type" value="Genomic_DNA"/>
</dbReference>
<dbReference type="CDD" id="cd06529">
    <property type="entry name" value="S24_LexA-like"/>
    <property type="match status" value="1"/>
</dbReference>
<dbReference type="Gene3D" id="2.10.109.10">
    <property type="entry name" value="Umud Fragment, subunit A"/>
    <property type="match status" value="1"/>
</dbReference>
<protein>
    <submittedName>
        <fullName evidence="5">Transcriptional regulator, XRE family</fullName>
    </submittedName>
</protein>
<dbReference type="OrthoDB" id="965709at2"/>
<reference evidence="5 6" key="1">
    <citation type="journal article" date="2010" name="Stand. Genomic Sci.">
        <title>Complete genome sequence of Aminobacterium colombiense type strain (ALA-1).</title>
        <authorList>
            <person name="Chertkov O."/>
            <person name="Sikorski J."/>
            <person name="Brambilla E."/>
            <person name="Lapidus A."/>
            <person name="Copeland A."/>
            <person name="Glavina Del Rio T."/>
            <person name="Nolan M."/>
            <person name="Lucas S."/>
            <person name="Tice H."/>
            <person name="Cheng J.F."/>
            <person name="Han C."/>
            <person name="Detter J.C."/>
            <person name="Bruce D."/>
            <person name="Tapia R."/>
            <person name="Goodwin L."/>
            <person name="Pitluck S."/>
            <person name="Liolios K."/>
            <person name="Ivanova N."/>
            <person name="Mavromatis K."/>
            <person name="Ovchinnikova G."/>
            <person name="Pati A."/>
            <person name="Chen A."/>
            <person name="Palaniappan K."/>
            <person name="Land M."/>
            <person name="Hauser L."/>
            <person name="Chang Y.J."/>
            <person name="Jeffries C.D."/>
            <person name="Spring S."/>
            <person name="Rohde M."/>
            <person name="Goker M."/>
            <person name="Bristow J."/>
            <person name="Eisen J.A."/>
            <person name="Markowitz V."/>
            <person name="Hugenholtz P."/>
            <person name="Kyrpides N.C."/>
            <person name="Klenk H.P."/>
        </authorList>
    </citation>
    <scope>NUCLEOTIDE SEQUENCE [LARGE SCALE GENOMIC DNA]</scope>
    <source>
        <strain evidence="6">DSM 12261 / ALA-1</strain>
    </source>
</reference>
<dbReference type="InterPro" id="IPR036286">
    <property type="entry name" value="LexA/Signal_pep-like_sf"/>
</dbReference>
<proteinExistence type="predicted"/>
<dbReference type="CDD" id="cd00093">
    <property type="entry name" value="HTH_XRE"/>
    <property type="match status" value="1"/>
</dbReference>
<dbReference type="STRING" id="572547.Amico_0964"/>
<dbReference type="Pfam" id="PF00717">
    <property type="entry name" value="Peptidase_S24"/>
    <property type="match status" value="1"/>
</dbReference>
<dbReference type="GO" id="GO:0003677">
    <property type="term" value="F:DNA binding"/>
    <property type="evidence" value="ECO:0007669"/>
    <property type="project" value="UniProtKB-KW"/>
</dbReference>
<dbReference type="HOGENOM" id="CLU_1188554_0_0_0"/>
<dbReference type="PANTHER" id="PTHR40661">
    <property type="match status" value="1"/>
</dbReference>
<dbReference type="PANTHER" id="PTHR40661:SF3">
    <property type="entry name" value="FELS-1 PROPHAGE TRANSCRIPTIONAL REGULATOR"/>
    <property type="match status" value="1"/>
</dbReference>
<keyword evidence="2" id="KW-0238">DNA-binding</keyword>
<dbReference type="SUPFAM" id="SSF47413">
    <property type="entry name" value="lambda repressor-like DNA-binding domains"/>
    <property type="match status" value="1"/>
</dbReference>
<evidence type="ECO:0000313" key="5">
    <source>
        <dbReference type="EMBL" id="ADE57089.1"/>
    </source>
</evidence>
<accession>D5EEV7</accession>
<dbReference type="KEGG" id="aco:Amico_0964"/>
<dbReference type="PROSITE" id="PS50943">
    <property type="entry name" value="HTH_CROC1"/>
    <property type="match status" value="1"/>
</dbReference>
<dbReference type="InterPro" id="IPR001387">
    <property type="entry name" value="Cro/C1-type_HTH"/>
</dbReference>
<dbReference type="Pfam" id="PF01381">
    <property type="entry name" value="HTH_3"/>
    <property type="match status" value="1"/>
</dbReference>
<evidence type="ECO:0000259" key="4">
    <source>
        <dbReference type="PROSITE" id="PS50943"/>
    </source>
</evidence>
<dbReference type="RefSeq" id="WP_013048352.1">
    <property type="nucleotide sequence ID" value="NC_014011.1"/>
</dbReference>